<gene>
    <name evidence="2" type="ORF">E6K80_12345</name>
</gene>
<feature type="transmembrane region" description="Helical" evidence="1">
    <location>
        <begin position="94"/>
        <end position="117"/>
    </location>
</feature>
<dbReference type="Pfam" id="PF17248">
    <property type="entry name" value="DUF5317"/>
    <property type="match status" value="1"/>
</dbReference>
<keyword evidence="1" id="KW-1133">Transmembrane helix</keyword>
<comment type="caution">
    <text evidence="2">The sequence shown here is derived from an EMBL/GenBank/DDBJ whole genome shotgun (WGS) entry which is preliminary data.</text>
</comment>
<organism evidence="2 3">
    <name type="scientific">Eiseniibacteriota bacterium</name>
    <dbReference type="NCBI Taxonomy" id="2212470"/>
    <lineage>
        <taxon>Bacteria</taxon>
        <taxon>Candidatus Eiseniibacteriota</taxon>
    </lineage>
</organism>
<feature type="transmembrane region" description="Helical" evidence="1">
    <location>
        <begin position="9"/>
        <end position="27"/>
    </location>
</feature>
<dbReference type="AlphaFoldDB" id="A0A538U005"/>
<dbReference type="Proteomes" id="UP000319836">
    <property type="component" value="Unassembled WGS sequence"/>
</dbReference>
<evidence type="ECO:0000313" key="2">
    <source>
        <dbReference type="EMBL" id="TMQ69246.1"/>
    </source>
</evidence>
<dbReference type="InterPro" id="IPR035168">
    <property type="entry name" value="DUF5317"/>
</dbReference>
<keyword evidence="1" id="KW-0472">Membrane</keyword>
<keyword evidence="1" id="KW-0812">Transmembrane</keyword>
<proteinExistence type="predicted"/>
<evidence type="ECO:0000313" key="3">
    <source>
        <dbReference type="Proteomes" id="UP000319836"/>
    </source>
</evidence>
<evidence type="ECO:0000256" key="1">
    <source>
        <dbReference type="SAM" id="Phobius"/>
    </source>
</evidence>
<dbReference type="EMBL" id="VBPA01000320">
    <property type="protein sequence ID" value="TMQ69246.1"/>
    <property type="molecule type" value="Genomic_DNA"/>
</dbReference>
<protein>
    <submittedName>
        <fullName evidence="2">Uncharacterized protein</fullName>
    </submittedName>
</protein>
<name>A0A538U005_UNCEI</name>
<sequence>MTAEAGRSIYVLSTAIVLLVVVANLRLTGVSLVAVGAGSNLAAILANGGVMPASPEALATVGAGIGAHTNSAVVGHPLLEPLTDIFATPRGVPFANVFSVGDVLIGIGVAVAIAAAMRRSTRVLRRD</sequence>
<accession>A0A538U005</accession>
<reference evidence="2 3" key="1">
    <citation type="journal article" date="2019" name="Nat. Microbiol.">
        <title>Mediterranean grassland soil C-N compound turnover is dependent on rainfall and depth, and is mediated by genomically divergent microorganisms.</title>
        <authorList>
            <person name="Diamond S."/>
            <person name="Andeer P.F."/>
            <person name="Li Z."/>
            <person name="Crits-Christoph A."/>
            <person name="Burstein D."/>
            <person name="Anantharaman K."/>
            <person name="Lane K.R."/>
            <person name="Thomas B.C."/>
            <person name="Pan C."/>
            <person name="Northen T.R."/>
            <person name="Banfield J.F."/>
        </authorList>
    </citation>
    <scope>NUCLEOTIDE SEQUENCE [LARGE SCALE GENOMIC DNA]</scope>
    <source>
        <strain evidence="2">WS_10</strain>
    </source>
</reference>